<dbReference type="CDD" id="cd00754">
    <property type="entry name" value="Ubl_MoaD"/>
    <property type="match status" value="1"/>
</dbReference>
<evidence type="ECO:0000256" key="5">
    <source>
        <dbReference type="ARBA" id="ARBA00024247"/>
    </source>
</evidence>
<dbReference type="GO" id="GO:0006777">
    <property type="term" value="P:Mo-molybdopterin cofactor biosynthetic process"/>
    <property type="evidence" value="ECO:0007669"/>
    <property type="project" value="UniProtKB-KW"/>
</dbReference>
<dbReference type="Gene3D" id="3.10.20.30">
    <property type="match status" value="1"/>
</dbReference>
<evidence type="ECO:0000313" key="6">
    <source>
        <dbReference type="EMBL" id="ROQ19698.1"/>
    </source>
</evidence>
<protein>
    <recommendedName>
        <fullName evidence="5">Molybdopterin synthase sulfur carrier subunit</fullName>
    </recommendedName>
</protein>
<evidence type="ECO:0000256" key="1">
    <source>
        <dbReference type="ARBA" id="ARBA00005046"/>
    </source>
</evidence>
<dbReference type="PANTHER" id="PTHR33359:SF1">
    <property type="entry name" value="MOLYBDOPTERIN SYNTHASE SULFUR CARRIER SUBUNIT"/>
    <property type="match status" value="1"/>
</dbReference>
<keyword evidence="3" id="KW-0501">Molybdenum cofactor biosynthesis</keyword>
<dbReference type="InterPro" id="IPR012675">
    <property type="entry name" value="Beta-grasp_dom_sf"/>
</dbReference>
<keyword evidence="7" id="KW-1185">Reference proteome</keyword>
<dbReference type="Proteomes" id="UP000273643">
    <property type="component" value="Unassembled WGS sequence"/>
</dbReference>
<dbReference type="RefSeq" id="WP_123637011.1">
    <property type="nucleotide sequence ID" value="NZ_JBHYFO010000017.1"/>
</dbReference>
<reference evidence="6 7" key="1">
    <citation type="submission" date="2018-11" db="EMBL/GenBank/DDBJ databases">
        <title>Genomic Encyclopedia of Type Strains, Phase IV (KMG-IV): sequencing the most valuable type-strain genomes for metagenomic binning, comparative biology and taxonomic classification.</title>
        <authorList>
            <person name="Goeker M."/>
        </authorList>
    </citation>
    <scope>NUCLEOTIDE SEQUENCE [LARGE SCALE GENOMIC DNA]</scope>
    <source>
        <strain evidence="6 7">DSM 16974</strain>
    </source>
</reference>
<dbReference type="FunFam" id="3.10.20.30:FF:000010">
    <property type="entry name" value="Molybdopterin synthase sulfur carrier subunit"/>
    <property type="match status" value="1"/>
</dbReference>
<dbReference type="Pfam" id="PF02597">
    <property type="entry name" value="ThiS"/>
    <property type="match status" value="1"/>
</dbReference>
<keyword evidence="2" id="KW-0547">Nucleotide-binding</keyword>
<dbReference type="EMBL" id="RJUK01000001">
    <property type="protein sequence ID" value="ROQ19698.1"/>
    <property type="molecule type" value="Genomic_DNA"/>
</dbReference>
<comment type="pathway">
    <text evidence="1">Cofactor biosynthesis; molybdopterin biosynthesis.</text>
</comment>
<proteinExistence type="inferred from homology"/>
<evidence type="ECO:0000313" key="7">
    <source>
        <dbReference type="Proteomes" id="UP000273643"/>
    </source>
</evidence>
<dbReference type="OrthoDB" id="9801945at2"/>
<accession>A0A3N1NWP0</accession>
<comment type="caution">
    <text evidence="6">The sequence shown here is derived from an EMBL/GenBank/DDBJ whole genome shotgun (WGS) entry which is preliminary data.</text>
</comment>
<dbReference type="AlphaFoldDB" id="A0A3N1NWP0"/>
<gene>
    <name evidence="6" type="ORF">EDC38_0283</name>
</gene>
<dbReference type="InterPro" id="IPR016155">
    <property type="entry name" value="Mopterin_synth/thiamin_S_b"/>
</dbReference>
<evidence type="ECO:0000256" key="4">
    <source>
        <dbReference type="ARBA" id="ARBA00024200"/>
    </source>
</evidence>
<evidence type="ECO:0000256" key="2">
    <source>
        <dbReference type="ARBA" id="ARBA00022741"/>
    </source>
</evidence>
<dbReference type="PANTHER" id="PTHR33359">
    <property type="entry name" value="MOLYBDOPTERIN SYNTHASE SULFUR CARRIER SUBUNIT"/>
    <property type="match status" value="1"/>
</dbReference>
<dbReference type="UniPathway" id="UPA00344"/>
<dbReference type="NCBIfam" id="TIGR01682">
    <property type="entry name" value="moaD"/>
    <property type="match status" value="1"/>
</dbReference>
<sequence>MIQVLFFARLRDQLGCDSLTLDAVEGDSVTKVRERLVAEHPDWREPLSASGVLFAVNQSLVKSGHPVHDGDEVAFMPPVTGG</sequence>
<dbReference type="InterPro" id="IPR044672">
    <property type="entry name" value="MOCS2A"/>
</dbReference>
<evidence type="ECO:0000256" key="3">
    <source>
        <dbReference type="ARBA" id="ARBA00023150"/>
    </source>
</evidence>
<organism evidence="6 7">
    <name type="scientific">Marinimicrobium koreense</name>
    <dbReference type="NCBI Taxonomy" id="306545"/>
    <lineage>
        <taxon>Bacteria</taxon>
        <taxon>Pseudomonadati</taxon>
        <taxon>Pseudomonadota</taxon>
        <taxon>Gammaproteobacteria</taxon>
        <taxon>Cellvibrionales</taxon>
        <taxon>Cellvibrionaceae</taxon>
        <taxon>Marinimicrobium</taxon>
    </lineage>
</organism>
<dbReference type="SUPFAM" id="SSF54285">
    <property type="entry name" value="MoaD/ThiS"/>
    <property type="match status" value="1"/>
</dbReference>
<dbReference type="GO" id="GO:0000166">
    <property type="term" value="F:nucleotide binding"/>
    <property type="evidence" value="ECO:0007669"/>
    <property type="project" value="UniProtKB-KW"/>
</dbReference>
<dbReference type="GO" id="GO:1990133">
    <property type="term" value="C:molybdopterin adenylyltransferase complex"/>
    <property type="evidence" value="ECO:0007669"/>
    <property type="project" value="TreeGrafter"/>
</dbReference>
<dbReference type="InterPro" id="IPR003749">
    <property type="entry name" value="ThiS/MoaD-like"/>
</dbReference>
<name>A0A3N1NWP0_9GAMM</name>
<comment type="similarity">
    <text evidence="4">Belongs to the MoaD family.</text>
</comment>